<feature type="transmembrane region" description="Helical" evidence="1">
    <location>
        <begin position="69"/>
        <end position="89"/>
    </location>
</feature>
<evidence type="ECO:0000313" key="2">
    <source>
        <dbReference type="EMBL" id="MDS1821310.1"/>
    </source>
</evidence>
<comment type="caution">
    <text evidence="2">The sequence shown here is derived from an EMBL/GenBank/DDBJ whole genome shotgun (WGS) entry which is preliminary data.</text>
</comment>
<feature type="transmembrane region" description="Helical" evidence="1">
    <location>
        <begin position="35"/>
        <end position="57"/>
    </location>
</feature>
<dbReference type="Proteomes" id="UP001253193">
    <property type="component" value="Unassembled WGS sequence"/>
</dbReference>
<reference evidence="2" key="1">
    <citation type="submission" date="2023-06" db="EMBL/GenBank/DDBJ databases">
        <title>Genomic Diversity of Vibrio spp. and Metagenomic Analysis of Pathogens in Florida Gulf Coastal Waters Following Hurricane Ian.</title>
        <authorList>
            <person name="Brumfield K.D."/>
        </authorList>
    </citation>
    <scope>NUCLEOTIDE SEQUENCE</scope>
    <source>
        <strain evidence="2">WBS2B-138</strain>
    </source>
</reference>
<protein>
    <submittedName>
        <fullName evidence="2">Uncharacterized protein</fullName>
    </submittedName>
</protein>
<keyword evidence="1" id="KW-0472">Membrane</keyword>
<dbReference type="AlphaFoldDB" id="A0AAW8Q211"/>
<evidence type="ECO:0000256" key="1">
    <source>
        <dbReference type="SAM" id="Phobius"/>
    </source>
</evidence>
<accession>A0AAW8Q211</accession>
<organism evidence="2 3">
    <name type="scientific">Vibrio parahaemolyticus</name>
    <dbReference type="NCBI Taxonomy" id="670"/>
    <lineage>
        <taxon>Bacteria</taxon>
        <taxon>Pseudomonadati</taxon>
        <taxon>Pseudomonadota</taxon>
        <taxon>Gammaproteobacteria</taxon>
        <taxon>Vibrionales</taxon>
        <taxon>Vibrionaceae</taxon>
        <taxon>Vibrio</taxon>
    </lineage>
</organism>
<gene>
    <name evidence="2" type="ORF">QX249_11600</name>
</gene>
<keyword evidence="1" id="KW-1133">Transmembrane helix</keyword>
<dbReference type="RefSeq" id="WP_311020185.1">
    <property type="nucleotide sequence ID" value="NZ_JAUHGG010000003.1"/>
</dbReference>
<keyword evidence="1" id="KW-0812">Transmembrane</keyword>
<feature type="transmembrane region" description="Helical" evidence="1">
    <location>
        <begin position="6"/>
        <end position="23"/>
    </location>
</feature>
<sequence length="108" mass="11859">MSGNDYMMVAVYSMTLSALTVVIKTIKGEWYPFHHVVIILISYTAGFSSLPIMATFFGISPMTLAQSQLWFIGVCLPMVIGFLVPTLVLGKKRSVVEVGEYGYVNEAA</sequence>
<proteinExistence type="predicted"/>
<dbReference type="EMBL" id="JAUHGG010000003">
    <property type="protein sequence ID" value="MDS1821310.1"/>
    <property type="molecule type" value="Genomic_DNA"/>
</dbReference>
<name>A0AAW8Q211_VIBPH</name>
<evidence type="ECO:0000313" key="3">
    <source>
        <dbReference type="Proteomes" id="UP001253193"/>
    </source>
</evidence>